<gene>
    <name evidence="2" type="ORF">M595_0083</name>
</gene>
<dbReference type="PANTHER" id="PTHR10098">
    <property type="entry name" value="RAPSYN-RELATED"/>
    <property type="match status" value="1"/>
</dbReference>
<dbReference type="OrthoDB" id="448399at2"/>
<protein>
    <submittedName>
        <fullName evidence="2">CHAT domain protein</fullName>
    </submittedName>
</protein>
<dbReference type="EMBL" id="AUZM01000001">
    <property type="protein sequence ID" value="ERT09795.1"/>
    <property type="molecule type" value="Genomic_DNA"/>
</dbReference>
<proteinExistence type="predicted"/>
<dbReference type="InterPro" id="IPR024983">
    <property type="entry name" value="CHAT_dom"/>
</dbReference>
<dbReference type="AlphaFoldDB" id="U7QRP5"/>
<reference evidence="2 3" key="1">
    <citation type="journal article" date="2013" name="Front. Microbiol.">
        <title>Comparative genomic analyses of the cyanobacterium, Lyngbya aestuarii BL J, a powerful hydrogen producer.</title>
        <authorList>
            <person name="Kothari A."/>
            <person name="Vaughn M."/>
            <person name="Garcia-Pichel F."/>
        </authorList>
    </citation>
    <scope>NUCLEOTIDE SEQUENCE [LARGE SCALE GENOMIC DNA]</scope>
    <source>
        <strain evidence="2 3">BL J</strain>
    </source>
</reference>
<evidence type="ECO:0000313" key="2">
    <source>
        <dbReference type="EMBL" id="ERT09795.1"/>
    </source>
</evidence>
<dbReference type="RefSeq" id="WP_023063859.1">
    <property type="nucleotide sequence ID" value="NZ_AUZM01000001.1"/>
</dbReference>
<evidence type="ECO:0000313" key="3">
    <source>
        <dbReference type="Proteomes" id="UP000017127"/>
    </source>
</evidence>
<comment type="caution">
    <text evidence="2">The sequence shown here is derived from an EMBL/GenBank/DDBJ whole genome shotgun (WGS) entry which is preliminary data.</text>
</comment>
<name>U7QRP5_9CYAN</name>
<organism evidence="2 3">
    <name type="scientific">Lyngbya aestuarii BL J</name>
    <dbReference type="NCBI Taxonomy" id="1348334"/>
    <lineage>
        <taxon>Bacteria</taxon>
        <taxon>Bacillati</taxon>
        <taxon>Cyanobacteriota</taxon>
        <taxon>Cyanophyceae</taxon>
        <taxon>Oscillatoriophycideae</taxon>
        <taxon>Oscillatoriales</taxon>
        <taxon>Microcoleaceae</taxon>
        <taxon>Lyngbya</taxon>
    </lineage>
</organism>
<dbReference type="Pfam" id="PF12770">
    <property type="entry name" value="CHAT"/>
    <property type="match status" value="1"/>
</dbReference>
<dbReference type="PANTHER" id="PTHR10098:SF112">
    <property type="entry name" value="SLR0380 PROTEIN"/>
    <property type="match status" value="1"/>
</dbReference>
<dbReference type="PATRIC" id="fig|1348334.3.peg.81"/>
<sequence length="484" mass="54852">MAYSWGLQGKLYEFKQDFDAAENSTIQALNTLDSYQNQPDIAYQFLWQLGRIRKATEKTELAISNYTQAVDLLKGLRQDIVATDLDSRFNFQENVEPVYRDLIDLRLQRADETQSDLRESINLIESLQIEELNNFFKIACIDEEATQIDEADPTAAVFYPIILSNRLEVIIALPGQPLRHYSTPVSADEVRQINLEIRRKLGLLFNEKDILPQTQNLYNWLIRPIGTELKNSNITTLVFVLDGVLRNIPMAFLQDGKQYLIENYNIAIALPGLKLRNPNAFNSKALKLLIGGLSEASQNFPPLPAVQEEIEKISQQFPSSKVLLNDEFTTPNLQNQINRLNAPIIHLATHGQFSSNREDTFILTANDKIKINDFESLLKTREENGINPIELLVLSACQTASGDNRATLGLAGVAVRSGARSTLATLWSVNDQSTAQLMETFYQKLTQPNISKAEALRLAQLDLLERGYRKPFYWAPFILVGNWF</sequence>
<evidence type="ECO:0000259" key="1">
    <source>
        <dbReference type="Pfam" id="PF12770"/>
    </source>
</evidence>
<feature type="domain" description="CHAT" evidence="1">
    <location>
        <begin position="214"/>
        <end position="482"/>
    </location>
</feature>
<dbReference type="Proteomes" id="UP000017127">
    <property type="component" value="Unassembled WGS sequence"/>
</dbReference>
<keyword evidence="3" id="KW-1185">Reference proteome</keyword>
<accession>U7QRP5</accession>